<accession>A0A2L1C8N0</accession>
<reference evidence="2" key="1">
    <citation type="journal article" date="2018" name="Genome Announc.">
        <title>Complete Genome Sequence of the Methanococcus maripaludis Type Strain JJ (DSM 2067), a Model for Selenoprotein Synthesis in Archaea.</title>
        <authorList>
            <person name="Poehlein A."/>
            <person name="Heym D."/>
            <person name="Quitzke V."/>
            <person name="Fersch J."/>
            <person name="Daniel R."/>
            <person name="Rother M."/>
        </authorList>
    </citation>
    <scope>NUCLEOTIDE SEQUENCE [LARGE SCALE GENOMIC DNA]</scope>
    <source>
        <strain evidence="2">DSM 2067</strain>
    </source>
</reference>
<dbReference type="GeneID" id="36101410"/>
<gene>
    <name evidence="1" type="ORF">MMJJ_03150</name>
</gene>
<dbReference type="RefSeq" id="WP_104837385.1">
    <property type="nucleotide sequence ID" value="NZ_CP026606.1"/>
</dbReference>
<dbReference type="KEGG" id="mmad:MMJJ_03150"/>
<dbReference type="EMBL" id="CP026606">
    <property type="protein sequence ID" value="AVB75732.1"/>
    <property type="molecule type" value="Genomic_DNA"/>
</dbReference>
<organism evidence="1 2">
    <name type="scientific">Methanococcus maripaludis</name>
    <name type="common">Methanococcus deltae</name>
    <dbReference type="NCBI Taxonomy" id="39152"/>
    <lineage>
        <taxon>Archaea</taxon>
        <taxon>Methanobacteriati</taxon>
        <taxon>Methanobacteriota</taxon>
        <taxon>Methanomada group</taxon>
        <taxon>Methanococci</taxon>
        <taxon>Methanococcales</taxon>
        <taxon>Methanococcaceae</taxon>
        <taxon>Methanococcus</taxon>
    </lineage>
</organism>
<proteinExistence type="predicted"/>
<sequence>MIFMKIDFEMTYDSKEKIIDSLKVDDIDDGLIIDTKFDNEQIKVNIKSNSVGSLKNILDDFFVNYELAENIVNLKK</sequence>
<dbReference type="Proteomes" id="UP000239462">
    <property type="component" value="Chromosome"/>
</dbReference>
<protein>
    <recommendedName>
        <fullName evidence="3">KEOPS complex subunit Pcc1</fullName>
    </recommendedName>
</protein>
<name>A0A2L1C8N0_METMI</name>
<evidence type="ECO:0000313" key="2">
    <source>
        <dbReference type="Proteomes" id="UP000239462"/>
    </source>
</evidence>
<dbReference type="AlphaFoldDB" id="A0A2L1C8N0"/>
<evidence type="ECO:0000313" key="1">
    <source>
        <dbReference type="EMBL" id="AVB75732.1"/>
    </source>
</evidence>
<dbReference type="NCBIfam" id="NF011470">
    <property type="entry name" value="PRK14887.1"/>
    <property type="match status" value="1"/>
</dbReference>
<evidence type="ECO:0008006" key="3">
    <source>
        <dbReference type="Google" id="ProtNLM"/>
    </source>
</evidence>